<dbReference type="Gene3D" id="2.60.40.150">
    <property type="entry name" value="C2 domain"/>
    <property type="match status" value="1"/>
</dbReference>
<reference evidence="4" key="1">
    <citation type="submission" date="2020-07" db="EMBL/GenBank/DDBJ databases">
        <title>Ethylene signaling mediates host invasion by parasitic plants.</title>
        <authorList>
            <person name="Yoshida S."/>
        </authorList>
    </citation>
    <scope>NUCLEOTIDE SEQUENCE</scope>
    <source>
        <strain evidence="4">Okayama</strain>
    </source>
</reference>
<dbReference type="PROSITE" id="PS50004">
    <property type="entry name" value="C2"/>
    <property type="match status" value="1"/>
</dbReference>
<dbReference type="AlphaFoldDB" id="A0A830CQ13"/>
<dbReference type="PANTHER" id="PTHR46502:SF15">
    <property type="entry name" value="16 KDA PHLOEM PROTEIN 1"/>
    <property type="match status" value="1"/>
</dbReference>
<evidence type="ECO:0000256" key="2">
    <source>
        <dbReference type="ARBA" id="ARBA00022837"/>
    </source>
</evidence>
<dbReference type="OrthoDB" id="419768at2759"/>
<keyword evidence="5" id="KW-1185">Reference proteome</keyword>
<sequence length="124" mass="14426">MDPYVVIQYKNQKYTSKTARGQGNKPVWNEEFKFSVEYPTRDQNYELILEIMDRDTFTHDDYLGQTTIDLKGLFEEGVEKGKADLGSHEKYRVVLTDGTYNGEIQVGINFTAKVRVLVNLIKYF</sequence>
<proteinExistence type="predicted"/>
<keyword evidence="2" id="KW-0106">Calcium</keyword>
<evidence type="ECO:0000313" key="4">
    <source>
        <dbReference type="EMBL" id="GFQ01981.1"/>
    </source>
</evidence>
<dbReference type="InterPro" id="IPR000008">
    <property type="entry name" value="C2_dom"/>
</dbReference>
<evidence type="ECO:0000313" key="5">
    <source>
        <dbReference type="Proteomes" id="UP000653305"/>
    </source>
</evidence>
<feature type="domain" description="C2" evidence="3">
    <location>
        <begin position="1"/>
        <end position="83"/>
    </location>
</feature>
<name>A0A830CQ13_9LAMI</name>
<keyword evidence="1" id="KW-0479">Metal-binding</keyword>
<dbReference type="PANTHER" id="PTHR46502">
    <property type="entry name" value="C2 DOMAIN-CONTAINING"/>
    <property type="match status" value="1"/>
</dbReference>
<dbReference type="InterPro" id="IPR035892">
    <property type="entry name" value="C2_domain_sf"/>
</dbReference>
<evidence type="ECO:0000259" key="3">
    <source>
        <dbReference type="PROSITE" id="PS50004"/>
    </source>
</evidence>
<evidence type="ECO:0000256" key="1">
    <source>
        <dbReference type="ARBA" id="ARBA00022723"/>
    </source>
</evidence>
<dbReference type="SUPFAM" id="SSF49562">
    <property type="entry name" value="C2 domain (Calcium/lipid-binding domain, CaLB)"/>
    <property type="match status" value="1"/>
</dbReference>
<dbReference type="GO" id="GO:0046872">
    <property type="term" value="F:metal ion binding"/>
    <property type="evidence" value="ECO:0007669"/>
    <property type="project" value="UniProtKB-KW"/>
</dbReference>
<dbReference type="Pfam" id="PF00168">
    <property type="entry name" value="C2"/>
    <property type="match status" value="1"/>
</dbReference>
<dbReference type="EMBL" id="BMAC01000719">
    <property type="protein sequence ID" value="GFQ01981.1"/>
    <property type="molecule type" value="Genomic_DNA"/>
</dbReference>
<dbReference type="SMART" id="SM00239">
    <property type="entry name" value="C2"/>
    <property type="match status" value="1"/>
</dbReference>
<gene>
    <name evidence="4" type="ORF">PHJA_002342000</name>
</gene>
<organism evidence="4 5">
    <name type="scientific">Phtheirospermum japonicum</name>
    <dbReference type="NCBI Taxonomy" id="374723"/>
    <lineage>
        <taxon>Eukaryota</taxon>
        <taxon>Viridiplantae</taxon>
        <taxon>Streptophyta</taxon>
        <taxon>Embryophyta</taxon>
        <taxon>Tracheophyta</taxon>
        <taxon>Spermatophyta</taxon>
        <taxon>Magnoliopsida</taxon>
        <taxon>eudicotyledons</taxon>
        <taxon>Gunneridae</taxon>
        <taxon>Pentapetalae</taxon>
        <taxon>asterids</taxon>
        <taxon>lamiids</taxon>
        <taxon>Lamiales</taxon>
        <taxon>Orobanchaceae</taxon>
        <taxon>Orobanchaceae incertae sedis</taxon>
        <taxon>Phtheirospermum</taxon>
    </lineage>
</organism>
<dbReference type="Proteomes" id="UP000653305">
    <property type="component" value="Unassembled WGS sequence"/>
</dbReference>
<comment type="caution">
    <text evidence="4">The sequence shown here is derived from an EMBL/GenBank/DDBJ whole genome shotgun (WGS) entry which is preliminary data.</text>
</comment>
<accession>A0A830CQ13</accession>
<protein>
    <submittedName>
        <fullName evidence="4">Elicitor-responsive protein 1</fullName>
    </submittedName>
</protein>